<evidence type="ECO:0000256" key="1">
    <source>
        <dbReference type="ARBA" id="ARBA00022737"/>
    </source>
</evidence>
<dbReference type="PROSITE" id="PS51257">
    <property type="entry name" value="PROKAR_LIPOPROTEIN"/>
    <property type="match status" value="1"/>
</dbReference>
<accession>A0AAJ7BYI8</accession>
<dbReference type="Gene3D" id="3.40.30.10">
    <property type="entry name" value="Glutaredoxin"/>
    <property type="match status" value="1"/>
</dbReference>
<sequence>MCGQENKKMSVQNTVQNLTQACIEIRQTLDSVKDQQEREKIILKHIKAYADSNLSINDFQKGLEWFNVSEGLSFQKHLSGKLIVLDFFTYCCINCMHILPDLDALEKKYTVSNGLVVVGVHSAKFSNEKDSAKILSAVQRYNISHPVVNDAKHSMWNDIGIVCWPSLVLLGPKGQPLVVLIGEGHREELFLYVKVALAYFKSLNQLSGHSIPLKPAQHLLPASRSTLLFPGKVHAFYSSKGDEKLAVSDTGNNRILVMNSQGKVEHIIGGCSPGFKDGIFHIARFNAPQGVFGEDDIIYVADTENHAIRQIDLVRKCVSTLAGTGVQGHDYSGGKLGQDQPLSSPWDVVKYKSIIFIANAGTHQIWGYFLNDSTWWTKLYNSKTCASIVGKGKEENRNNCYAHAASLAQPSGLTIAEEFDELYFADSESSALRKVALSNGKVSAACGADRNPSNLHCFGDVDGKQYEVKLQHPLGVAWDKEKKIVWLADTYNHKIKKFDPSTGTCTTVYGCDKSTAFNEPSGLAVSLNGTQLYVADTNNHSIKSINFETGYIHTIPVELPKVKQTDADSTERFSSEINEAGGKLVITFDFEFTSGLKINTEAPQKWSIVLPDGWNAQKLIGDLNTPISVDVPNIYQKVEAQTLFITLDLVVCKTSECIPKKLVVNLQVKGKSDAPAKVFIVRKLKIF</sequence>
<dbReference type="InterPro" id="IPR011042">
    <property type="entry name" value="6-blade_b-propeller_TolB-like"/>
</dbReference>
<name>A0AAJ7BYI8_CEPCN</name>
<keyword evidence="3" id="KW-1185">Reference proteome</keyword>
<dbReference type="CDD" id="cd14951">
    <property type="entry name" value="NHL-2_like"/>
    <property type="match status" value="1"/>
</dbReference>
<dbReference type="PANTHER" id="PTHR46388:SF2">
    <property type="entry name" value="NHL REPEAT-CONTAINING PROTEIN 2"/>
    <property type="match status" value="1"/>
</dbReference>
<dbReference type="InterPro" id="IPR001258">
    <property type="entry name" value="NHL_repeat"/>
</dbReference>
<gene>
    <name evidence="4" type="primary">LOC107268868</name>
</gene>
<dbReference type="KEGG" id="ccin:107268868"/>
<dbReference type="GeneID" id="107268868"/>
<keyword evidence="1" id="KW-0677">Repeat</keyword>
<organism evidence="3 4">
    <name type="scientific">Cephus cinctus</name>
    <name type="common">Wheat stem sawfly</name>
    <dbReference type="NCBI Taxonomy" id="211228"/>
    <lineage>
        <taxon>Eukaryota</taxon>
        <taxon>Metazoa</taxon>
        <taxon>Ecdysozoa</taxon>
        <taxon>Arthropoda</taxon>
        <taxon>Hexapoda</taxon>
        <taxon>Insecta</taxon>
        <taxon>Pterygota</taxon>
        <taxon>Neoptera</taxon>
        <taxon>Endopterygota</taxon>
        <taxon>Hymenoptera</taxon>
        <taxon>Cephoidea</taxon>
        <taxon>Cephidae</taxon>
        <taxon>Cephus</taxon>
    </lineage>
</organism>
<dbReference type="SUPFAM" id="SSF52833">
    <property type="entry name" value="Thioredoxin-like"/>
    <property type="match status" value="1"/>
</dbReference>
<proteinExistence type="predicted"/>
<dbReference type="PANTHER" id="PTHR46388">
    <property type="entry name" value="NHL REPEAT-CONTAINING PROTEIN 2"/>
    <property type="match status" value="1"/>
</dbReference>
<dbReference type="InterPro" id="IPR045302">
    <property type="entry name" value="NHL2_NHL_rpt_dom"/>
</dbReference>
<dbReference type="Pfam" id="PF13905">
    <property type="entry name" value="Thioredoxin_8"/>
    <property type="match status" value="1"/>
</dbReference>
<evidence type="ECO:0000313" key="4">
    <source>
        <dbReference type="RefSeq" id="XP_015597556.1"/>
    </source>
</evidence>
<evidence type="ECO:0000259" key="2">
    <source>
        <dbReference type="PROSITE" id="PS51352"/>
    </source>
</evidence>
<protein>
    <submittedName>
        <fullName evidence="4">NHL repeat-containing protein 2</fullName>
    </submittedName>
</protein>
<dbReference type="InterPro" id="IPR013766">
    <property type="entry name" value="Thioredoxin_domain"/>
</dbReference>
<dbReference type="Gene3D" id="2.120.10.30">
    <property type="entry name" value="TolB, C-terminal domain"/>
    <property type="match status" value="3"/>
</dbReference>
<dbReference type="PROSITE" id="PS51352">
    <property type="entry name" value="THIOREDOXIN_2"/>
    <property type="match status" value="1"/>
</dbReference>
<reference evidence="4" key="1">
    <citation type="submission" date="2025-08" db="UniProtKB">
        <authorList>
            <consortium name="RefSeq"/>
        </authorList>
    </citation>
    <scope>IDENTIFICATION</scope>
</reference>
<dbReference type="RefSeq" id="XP_015597556.1">
    <property type="nucleotide sequence ID" value="XM_015742070.2"/>
</dbReference>
<dbReference type="InterPro" id="IPR012336">
    <property type="entry name" value="Thioredoxin-like_fold"/>
</dbReference>
<dbReference type="AlphaFoldDB" id="A0AAJ7BYI8"/>
<evidence type="ECO:0000313" key="3">
    <source>
        <dbReference type="Proteomes" id="UP000694920"/>
    </source>
</evidence>
<dbReference type="Proteomes" id="UP000694920">
    <property type="component" value="Unplaced"/>
</dbReference>
<feature type="domain" description="Thioredoxin" evidence="2">
    <location>
        <begin position="43"/>
        <end position="198"/>
    </location>
</feature>
<dbReference type="Pfam" id="PF01436">
    <property type="entry name" value="NHL"/>
    <property type="match status" value="1"/>
</dbReference>
<dbReference type="InterPro" id="IPR036249">
    <property type="entry name" value="Thioredoxin-like_sf"/>
</dbReference>
<dbReference type="SUPFAM" id="SSF75011">
    <property type="entry name" value="3-carboxy-cis,cis-mucoante lactonizing enzyme"/>
    <property type="match status" value="1"/>
</dbReference>